<organism evidence="3 4">
    <name type="scientific">Amphibalanus amphitrite</name>
    <name type="common">Striped barnacle</name>
    <name type="synonym">Balanus amphitrite</name>
    <dbReference type="NCBI Taxonomy" id="1232801"/>
    <lineage>
        <taxon>Eukaryota</taxon>
        <taxon>Metazoa</taxon>
        <taxon>Ecdysozoa</taxon>
        <taxon>Arthropoda</taxon>
        <taxon>Crustacea</taxon>
        <taxon>Multicrustacea</taxon>
        <taxon>Cirripedia</taxon>
        <taxon>Thoracica</taxon>
        <taxon>Thoracicalcarea</taxon>
        <taxon>Balanomorpha</taxon>
        <taxon>Balanoidea</taxon>
        <taxon>Balanidae</taxon>
        <taxon>Amphibalaninae</taxon>
        <taxon>Amphibalanus</taxon>
    </lineage>
</organism>
<reference evidence="3 4" key="1">
    <citation type="submission" date="2019-07" db="EMBL/GenBank/DDBJ databases">
        <title>Draft genome assembly of a fouling barnacle, Amphibalanus amphitrite (Darwin, 1854): The first reference genome for Thecostraca.</title>
        <authorList>
            <person name="Kim W."/>
        </authorList>
    </citation>
    <scope>NUCLEOTIDE SEQUENCE [LARGE SCALE GENOMIC DNA]</scope>
    <source>
        <strain evidence="3">SNU_AA5</strain>
        <tissue evidence="3">Soma without cirri and trophi</tissue>
    </source>
</reference>
<evidence type="ECO:0000313" key="4">
    <source>
        <dbReference type="Proteomes" id="UP000440578"/>
    </source>
</evidence>
<evidence type="ECO:0000256" key="1">
    <source>
        <dbReference type="SAM" id="MobiDB-lite"/>
    </source>
</evidence>
<name>A0A6A4VT73_AMPAM</name>
<protein>
    <submittedName>
        <fullName evidence="3">Uncharacterized protein</fullName>
    </submittedName>
</protein>
<dbReference type="OrthoDB" id="2499658at2759"/>
<feature type="region of interest" description="Disordered" evidence="1">
    <location>
        <begin position="93"/>
        <end position="122"/>
    </location>
</feature>
<sequence>MKVDFLLALLVLTPPASSLGGKSEYQESDKSRANAASRSSSLLAAARRRRCLRIGRVASSGSALFGFMWPMLLGNSGGDSFLTGVPSKMEETGVLAESPEGSSTGSSREPSPNSSVRRQSTTEEILIAKGFRRQSTTEDIIRCRNFRRQSTLLDEAARCRGRRDSATQILDGTVATMTVESAGVVYDTSTQTDCPFHRTDR</sequence>
<feature type="chain" id="PRO_5025553291" evidence="2">
    <location>
        <begin position="19"/>
        <end position="201"/>
    </location>
</feature>
<keyword evidence="4" id="KW-1185">Reference proteome</keyword>
<dbReference type="Proteomes" id="UP000440578">
    <property type="component" value="Unassembled WGS sequence"/>
</dbReference>
<dbReference type="EMBL" id="VIIS01001657">
    <property type="protein sequence ID" value="KAF0294814.1"/>
    <property type="molecule type" value="Genomic_DNA"/>
</dbReference>
<accession>A0A6A4VT73</accession>
<feature type="compositionally biased region" description="Polar residues" evidence="1">
    <location>
        <begin position="100"/>
        <end position="122"/>
    </location>
</feature>
<evidence type="ECO:0000313" key="3">
    <source>
        <dbReference type="EMBL" id="KAF0294814.1"/>
    </source>
</evidence>
<keyword evidence="2" id="KW-0732">Signal</keyword>
<feature type="region of interest" description="Disordered" evidence="1">
    <location>
        <begin position="19"/>
        <end position="39"/>
    </location>
</feature>
<proteinExistence type="predicted"/>
<comment type="caution">
    <text evidence="3">The sequence shown here is derived from an EMBL/GenBank/DDBJ whole genome shotgun (WGS) entry which is preliminary data.</text>
</comment>
<evidence type="ECO:0000256" key="2">
    <source>
        <dbReference type="SAM" id="SignalP"/>
    </source>
</evidence>
<gene>
    <name evidence="3" type="ORF">FJT64_007595</name>
</gene>
<dbReference type="AlphaFoldDB" id="A0A6A4VT73"/>
<feature type="signal peptide" evidence="2">
    <location>
        <begin position="1"/>
        <end position="18"/>
    </location>
</feature>